<keyword evidence="2" id="KW-1185">Reference proteome</keyword>
<protein>
    <submittedName>
        <fullName evidence="1">Uncharacterized protein</fullName>
    </submittedName>
</protein>
<dbReference type="EMBL" id="OY882859">
    <property type="protein sequence ID" value="CAK6441267.1"/>
    <property type="molecule type" value="Genomic_DNA"/>
</dbReference>
<name>A0ABN9ZYI9_PIPNA</name>
<sequence>MPWGRRHDDEVMRLVPYSRIAHRPHYRHTLWDDYKIFLSQVKTVSVTDGSDFGKINGEKKLYVNATFVVKIPEAHESKIQITILTVTVTVLYNIHNGRNVTYIHHCKKHSVSRNKLSYACCGNHHFQLARIYKN</sequence>
<accession>A0ABN9ZYI9</accession>
<proteinExistence type="predicted"/>
<reference evidence="1" key="1">
    <citation type="submission" date="2023-12" db="EMBL/GenBank/DDBJ databases">
        <authorList>
            <person name="Brown T."/>
        </authorList>
    </citation>
    <scope>NUCLEOTIDE SEQUENCE</scope>
</reference>
<gene>
    <name evidence="1" type="ORF">MPIPNATIZW_LOCUS9573</name>
</gene>
<organism evidence="1 2">
    <name type="scientific">Pipistrellus nathusii</name>
    <name type="common">Nathusius' pipistrelle</name>
    <dbReference type="NCBI Taxonomy" id="59473"/>
    <lineage>
        <taxon>Eukaryota</taxon>
        <taxon>Metazoa</taxon>
        <taxon>Chordata</taxon>
        <taxon>Craniata</taxon>
        <taxon>Vertebrata</taxon>
        <taxon>Euteleostomi</taxon>
        <taxon>Mammalia</taxon>
        <taxon>Eutheria</taxon>
        <taxon>Laurasiatheria</taxon>
        <taxon>Chiroptera</taxon>
        <taxon>Yangochiroptera</taxon>
        <taxon>Vespertilionidae</taxon>
        <taxon>Pipistrellus</taxon>
    </lineage>
</organism>
<evidence type="ECO:0000313" key="1">
    <source>
        <dbReference type="EMBL" id="CAK6441267.1"/>
    </source>
</evidence>
<evidence type="ECO:0000313" key="2">
    <source>
        <dbReference type="Proteomes" id="UP001314169"/>
    </source>
</evidence>
<dbReference type="Proteomes" id="UP001314169">
    <property type="component" value="Chromosome 2"/>
</dbReference>